<sequence>MPTSDDGQGRQRAYREDAGNVPTHSPMLSLQATGRMFHGVSP</sequence>
<dbReference type="Proteomes" id="UP001160550">
    <property type="component" value="Unassembled WGS sequence"/>
</dbReference>
<name>A0ABT6MUQ2_9GAMM</name>
<proteinExistence type="predicted"/>
<feature type="compositionally biased region" description="Basic and acidic residues" evidence="1">
    <location>
        <begin position="7"/>
        <end position="18"/>
    </location>
</feature>
<evidence type="ECO:0000256" key="1">
    <source>
        <dbReference type="SAM" id="MobiDB-lite"/>
    </source>
</evidence>
<evidence type="ECO:0000313" key="3">
    <source>
        <dbReference type="Proteomes" id="UP001160550"/>
    </source>
</evidence>
<organism evidence="2 3">
    <name type="scientific">Luteimonas composti</name>
    <dbReference type="NCBI Taxonomy" id="398257"/>
    <lineage>
        <taxon>Bacteria</taxon>
        <taxon>Pseudomonadati</taxon>
        <taxon>Pseudomonadota</taxon>
        <taxon>Gammaproteobacteria</taxon>
        <taxon>Lysobacterales</taxon>
        <taxon>Lysobacteraceae</taxon>
        <taxon>Luteimonas</taxon>
    </lineage>
</organism>
<gene>
    <name evidence="2" type="ORF">QF205_15010</name>
</gene>
<reference evidence="2" key="1">
    <citation type="journal article" date="2007" name="Int. J. Syst. Evol. Microbiol.">
        <title>Luteimonas composti sp. nov., a moderately thermophilic bacterium isolated from food waste.</title>
        <authorList>
            <person name="Young C.C."/>
            <person name="Kampfer P."/>
            <person name="Chen W.M."/>
            <person name="Yen W.S."/>
            <person name="Arun A.B."/>
            <person name="Lai W.A."/>
            <person name="Shen F.T."/>
            <person name="Rekha P.D."/>
            <person name="Lin K.Y."/>
            <person name="Chou J.H."/>
        </authorList>
    </citation>
    <scope>NUCLEOTIDE SEQUENCE</scope>
    <source>
        <strain evidence="2">CC-YY355</strain>
    </source>
</reference>
<comment type="caution">
    <text evidence="2">The sequence shown here is derived from an EMBL/GenBank/DDBJ whole genome shotgun (WGS) entry which is preliminary data.</text>
</comment>
<evidence type="ECO:0000313" key="2">
    <source>
        <dbReference type="EMBL" id="MDH7454369.1"/>
    </source>
</evidence>
<dbReference type="RefSeq" id="WP_280943584.1">
    <property type="nucleotide sequence ID" value="NZ_JARYGX010000027.1"/>
</dbReference>
<accession>A0ABT6MUQ2</accession>
<keyword evidence="3" id="KW-1185">Reference proteome</keyword>
<dbReference type="EMBL" id="JARYGX010000027">
    <property type="protein sequence ID" value="MDH7454369.1"/>
    <property type="molecule type" value="Genomic_DNA"/>
</dbReference>
<reference evidence="2" key="2">
    <citation type="submission" date="2023-04" db="EMBL/GenBank/DDBJ databases">
        <authorList>
            <person name="Sun J.-Q."/>
        </authorList>
    </citation>
    <scope>NUCLEOTIDE SEQUENCE</scope>
    <source>
        <strain evidence="2">CC-YY355</strain>
    </source>
</reference>
<protein>
    <submittedName>
        <fullName evidence="2">Uncharacterized protein</fullName>
    </submittedName>
</protein>
<feature type="region of interest" description="Disordered" evidence="1">
    <location>
        <begin position="1"/>
        <end position="42"/>
    </location>
</feature>
<feature type="compositionally biased region" description="Polar residues" evidence="1">
    <location>
        <begin position="22"/>
        <end position="32"/>
    </location>
</feature>